<protein>
    <recommendedName>
        <fullName evidence="4">DUF4959 domain-containing protein</fullName>
    </recommendedName>
</protein>
<dbReference type="PROSITE" id="PS51257">
    <property type="entry name" value="PROKAR_LIPOPROTEIN"/>
    <property type="match status" value="1"/>
</dbReference>
<name>A0A494W4U6_9SPHI</name>
<dbReference type="SUPFAM" id="SSF49265">
    <property type="entry name" value="Fibronectin type III"/>
    <property type="match status" value="1"/>
</dbReference>
<evidence type="ECO:0000313" key="2">
    <source>
        <dbReference type="EMBL" id="AYL98515.1"/>
    </source>
</evidence>
<dbReference type="CDD" id="cd00063">
    <property type="entry name" value="FN3"/>
    <property type="match status" value="1"/>
</dbReference>
<reference evidence="2 3" key="1">
    <citation type="submission" date="2018-10" db="EMBL/GenBank/DDBJ databases">
        <title>Genome sequencing of Mucilaginibacter sp. HYN0043.</title>
        <authorList>
            <person name="Kim M."/>
            <person name="Yi H."/>
        </authorList>
    </citation>
    <scope>NUCLEOTIDE SEQUENCE [LARGE SCALE GENOMIC DNA]</scope>
    <source>
        <strain evidence="2 3">HYN0043</strain>
    </source>
</reference>
<sequence>MKKLIYILCCCFMLIAVYSCKKNHQTDFRNFLGDHEVVYTGSVGKVTIQPGNLEIGLKWAASSDPSITKYVIYYNNKADSSVVNISGKTDTIRAVIKNLAEYTYSFTIYSYDAKGNRSIPTEINNAKVYGPLYIGTLQNRSYNATRRKSFARELETLIGEGYLLSLSEQDMEPVLGALSATGRLWISEATIDGLIDQEEKAVFTYLRRMAGLLQLIATEQGKKDLQKFMKTLK</sequence>
<evidence type="ECO:0008006" key="4">
    <source>
        <dbReference type="Google" id="ProtNLM"/>
    </source>
</evidence>
<evidence type="ECO:0000313" key="3">
    <source>
        <dbReference type="Proteomes" id="UP000270046"/>
    </source>
</evidence>
<dbReference type="Proteomes" id="UP000270046">
    <property type="component" value="Chromosome"/>
</dbReference>
<keyword evidence="3" id="KW-1185">Reference proteome</keyword>
<dbReference type="RefSeq" id="WP_119406788.1">
    <property type="nucleotide sequence ID" value="NZ_CP032869.1"/>
</dbReference>
<dbReference type="InterPro" id="IPR013783">
    <property type="entry name" value="Ig-like_fold"/>
</dbReference>
<organism evidence="2 3">
    <name type="scientific">Mucilaginibacter celer</name>
    <dbReference type="NCBI Taxonomy" id="2305508"/>
    <lineage>
        <taxon>Bacteria</taxon>
        <taxon>Pseudomonadati</taxon>
        <taxon>Bacteroidota</taxon>
        <taxon>Sphingobacteriia</taxon>
        <taxon>Sphingobacteriales</taxon>
        <taxon>Sphingobacteriaceae</taxon>
        <taxon>Mucilaginibacter</taxon>
    </lineage>
</organism>
<keyword evidence="1" id="KW-0732">Signal</keyword>
<dbReference type="EMBL" id="CP032869">
    <property type="protein sequence ID" value="AYL98515.1"/>
    <property type="molecule type" value="Genomic_DNA"/>
</dbReference>
<proteinExistence type="predicted"/>
<accession>A0A494W4U6</accession>
<evidence type="ECO:0000256" key="1">
    <source>
        <dbReference type="SAM" id="SignalP"/>
    </source>
</evidence>
<dbReference type="OrthoDB" id="1043438at2"/>
<feature type="chain" id="PRO_5019770549" description="DUF4959 domain-containing protein" evidence="1">
    <location>
        <begin position="22"/>
        <end position="233"/>
    </location>
</feature>
<dbReference type="InterPro" id="IPR003961">
    <property type="entry name" value="FN3_dom"/>
</dbReference>
<dbReference type="AlphaFoldDB" id="A0A494W4U6"/>
<gene>
    <name evidence="2" type="ORF">HYN43_025970</name>
</gene>
<dbReference type="Gene3D" id="2.60.40.10">
    <property type="entry name" value="Immunoglobulins"/>
    <property type="match status" value="1"/>
</dbReference>
<dbReference type="KEGG" id="muh:HYN43_025970"/>
<dbReference type="Pfam" id="PF16389">
    <property type="entry name" value="DUF4998"/>
    <property type="match status" value="1"/>
</dbReference>
<dbReference type="InterPro" id="IPR036116">
    <property type="entry name" value="FN3_sf"/>
</dbReference>
<feature type="signal peptide" evidence="1">
    <location>
        <begin position="1"/>
        <end position="21"/>
    </location>
</feature>